<reference evidence="8" key="1">
    <citation type="submission" date="2022-10" db="EMBL/GenBank/DDBJ databases">
        <title>Chryseobacterium sp. nov., a novel bacterial species.</title>
        <authorList>
            <person name="Cao Y."/>
        </authorList>
    </citation>
    <scope>NUCLEOTIDE SEQUENCE</scope>
    <source>
        <strain evidence="8">CCTCC AB2015118</strain>
    </source>
</reference>
<accession>A0ABT3XM78</accession>
<evidence type="ECO:0000256" key="4">
    <source>
        <dbReference type="ARBA" id="ARBA00022989"/>
    </source>
</evidence>
<feature type="transmembrane region" description="Helical" evidence="6">
    <location>
        <begin position="495"/>
        <end position="516"/>
    </location>
</feature>
<evidence type="ECO:0000256" key="1">
    <source>
        <dbReference type="ARBA" id="ARBA00004141"/>
    </source>
</evidence>
<evidence type="ECO:0000313" key="9">
    <source>
        <dbReference type="Proteomes" id="UP001073122"/>
    </source>
</evidence>
<feature type="transmembrane region" description="Helical" evidence="6">
    <location>
        <begin position="576"/>
        <end position="593"/>
    </location>
</feature>
<feature type="transmembrane region" description="Helical" evidence="6">
    <location>
        <begin position="453"/>
        <end position="475"/>
    </location>
</feature>
<feature type="transmembrane region" description="Helical" evidence="6">
    <location>
        <begin position="34"/>
        <end position="51"/>
    </location>
</feature>
<keyword evidence="3 6" id="KW-0812">Transmembrane</keyword>
<dbReference type="PANTHER" id="PTHR43243:SF4">
    <property type="entry name" value="CATIONIC AMINO ACID TRANSPORTER 4"/>
    <property type="match status" value="1"/>
</dbReference>
<protein>
    <submittedName>
        <fullName evidence="8">Amino acid permease</fullName>
    </submittedName>
</protein>
<dbReference type="Gene3D" id="1.20.1740.10">
    <property type="entry name" value="Amino acid/polyamine transporter I"/>
    <property type="match status" value="1"/>
</dbReference>
<evidence type="ECO:0000259" key="7">
    <source>
        <dbReference type="Pfam" id="PF13906"/>
    </source>
</evidence>
<feature type="transmembrane region" description="Helical" evidence="6">
    <location>
        <begin position="429"/>
        <end position="447"/>
    </location>
</feature>
<evidence type="ECO:0000256" key="2">
    <source>
        <dbReference type="ARBA" id="ARBA00022448"/>
    </source>
</evidence>
<feature type="transmembrane region" description="Helical" evidence="6">
    <location>
        <begin position="554"/>
        <end position="570"/>
    </location>
</feature>
<feature type="transmembrane region" description="Helical" evidence="6">
    <location>
        <begin position="296"/>
        <end position="314"/>
    </location>
</feature>
<sequence>MNQLFRRKPLSSTTLNEDNDGTHSLKKVLSVKDLTFFGIAAIIGGGIFSAIGNACFSGGPGVIFLYAICAVACGFTAMCYAEFASRVPVSGSAYTYAYVSFGEIFAWIIGWALIMEYSIGNIYIAFSWSGYFTNLLDTFGLHLPEWLTINYKSAHSIFDNNTAFVQSINDYLSNKATLVKDSALSNYLSSNEVKESLKEGQNMTAILQKKATSLQNAEGFLAWKNSPLLGNLKVIFDLPALMINVLITYLVYRGTKESKNLSNIMVYIKLAVILLVIIVGFTYVDIDNWTPFMPNGFGGVMAGVSAVFYAYIGFDAVSTLAEEAKNPQKDLPRGMIYSLVICTVVYIILALVLTGMVSYTELGVSDPLAEIFALKGVKWMLFIVSISAVVAMTSVLLVFQMGQPRIWMTMSRDGLMPKKLSEIHPKYKTPGFATILTGIVVGLPIFFTDENLILDFTSIGTLFAFVLVCGGVLMLSPQSEEEMEERKGKFKIPYINSKFIFPIGFVLSLILVNYLFPTYFSDIFKDVVANIPVISFYLVCIVMVVLAFVKRLSLIPILGLVSCCYLLTGMSTENWSWFGIWLVLGLIFYFIYGRKNSKLRNSKA</sequence>
<keyword evidence="4 6" id="KW-1133">Transmembrane helix</keyword>
<feature type="transmembrane region" description="Helical" evidence="6">
    <location>
        <begin position="264"/>
        <end position="284"/>
    </location>
</feature>
<evidence type="ECO:0000256" key="3">
    <source>
        <dbReference type="ARBA" id="ARBA00022692"/>
    </source>
</evidence>
<gene>
    <name evidence="8" type="ORF">OF897_04735</name>
</gene>
<proteinExistence type="predicted"/>
<keyword evidence="2" id="KW-0813">Transport</keyword>
<dbReference type="Pfam" id="PF13520">
    <property type="entry name" value="AA_permease_2"/>
    <property type="match status" value="1"/>
</dbReference>
<comment type="caution">
    <text evidence="8">The sequence shown here is derived from an EMBL/GenBank/DDBJ whole genome shotgun (WGS) entry which is preliminary data.</text>
</comment>
<dbReference type="RefSeq" id="WP_267264547.1">
    <property type="nucleotide sequence ID" value="NZ_JAOVZW010000004.1"/>
</dbReference>
<feature type="transmembrane region" description="Helical" evidence="6">
    <location>
        <begin position="528"/>
        <end position="549"/>
    </location>
</feature>
<dbReference type="Pfam" id="PF13906">
    <property type="entry name" value="AA_permease_C"/>
    <property type="match status" value="1"/>
</dbReference>
<evidence type="ECO:0000313" key="8">
    <source>
        <dbReference type="EMBL" id="MCX8523229.1"/>
    </source>
</evidence>
<dbReference type="PANTHER" id="PTHR43243">
    <property type="entry name" value="INNER MEMBRANE TRANSPORTER YGJI-RELATED"/>
    <property type="match status" value="1"/>
</dbReference>
<dbReference type="EMBL" id="JAOVZW010000004">
    <property type="protein sequence ID" value="MCX8523229.1"/>
    <property type="molecule type" value="Genomic_DNA"/>
</dbReference>
<keyword evidence="5 6" id="KW-0472">Membrane</keyword>
<dbReference type="InterPro" id="IPR002293">
    <property type="entry name" value="AA/rel_permease1"/>
</dbReference>
<evidence type="ECO:0000256" key="5">
    <source>
        <dbReference type="ARBA" id="ARBA00023136"/>
    </source>
</evidence>
<feature type="transmembrane region" description="Helical" evidence="6">
    <location>
        <begin position="104"/>
        <end position="126"/>
    </location>
</feature>
<comment type="subcellular location">
    <subcellularLocation>
        <location evidence="1">Membrane</location>
        <topology evidence="1">Multi-pass membrane protein</topology>
    </subcellularLocation>
</comment>
<evidence type="ECO:0000256" key="6">
    <source>
        <dbReference type="SAM" id="Phobius"/>
    </source>
</evidence>
<dbReference type="InterPro" id="IPR029485">
    <property type="entry name" value="CAT_C"/>
</dbReference>
<feature type="transmembrane region" description="Helical" evidence="6">
    <location>
        <begin position="63"/>
        <end position="83"/>
    </location>
</feature>
<feature type="transmembrane region" description="Helical" evidence="6">
    <location>
        <begin position="335"/>
        <end position="359"/>
    </location>
</feature>
<keyword evidence="9" id="KW-1185">Reference proteome</keyword>
<organism evidence="8 9">
    <name type="scientific">Chryseobacterium formosus</name>
    <dbReference type="NCBI Taxonomy" id="1537363"/>
    <lineage>
        <taxon>Bacteria</taxon>
        <taxon>Pseudomonadati</taxon>
        <taxon>Bacteroidota</taxon>
        <taxon>Flavobacteriia</taxon>
        <taxon>Flavobacteriales</taxon>
        <taxon>Weeksellaceae</taxon>
        <taxon>Chryseobacterium group</taxon>
        <taxon>Chryseobacterium</taxon>
    </lineage>
</organism>
<dbReference type="Proteomes" id="UP001073122">
    <property type="component" value="Unassembled WGS sequence"/>
</dbReference>
<feature type="domain" description="Cationic amino acid transporter C-terminal" evidence="7">
    <location>
        <begin position="554"/>
        <end position="597"/>
    </location>
</feature>
<dbReference type="PIRSF" id="PIRSF006060">
    <property type="entry name" value="AA_transporter"/>
    <property type="match status" value="1"/>
</dbReference>
<feature type="transmembrane region" description="Helical" evidence="6">
    <location>
        <begin position="379"/>
        <end position="399"/>
    </location>
</feature>
<name>A0ABT3XM78_9FLAO</name>
<feature type="transmembrane region" description="Helical" evidence="6">
    <location>
        <begin position="234"/>
        <end position="252"/>
    </location>
</feature>